<feature type="chain" id="PRO_5036974909" description="DUF1775 domain-containing protein" evidence="2">
    <location>
        <begin position="22"/>
        <end position="163"/>
    </location>
</feature>
<name>A0A917P8U0_9DEIO</name>
<keyword evidence="1" id="KW-0472">Membrane</keyword>
<evidence type="ECO:0000313" key="3">
    <source>
        <dbReference type="EMBL" id="GGJ66698.1"/>
    </source>
</evidence>
<protein>
    <recommendedName>
        <fullName evidence="5">DUF1775 domain-containing protein</fullName>
    </recommendedName>
</protein>
<gene>
    <name evidence="3" type="ORF">GCM10008939_08530</name>
</gene>
<feature type="transmembrane region" description="Helical" evidence="1">
    <location>
        <begin position="135"/>
        <end position="153"/>
    </location>
</feature>
<sequence>MTGPLRAAALALTFALGVAGAHIVPLDVTVSRAGAGIDARVRNPDGTDLSGVRLAYRLGRDTAPVRFDEVRPGTYRSAGPVQVRAAGPVTLIDRTFPGEEAEVRVTTAWPPPTPTSARIPARPLRGVPVQLGPEMLVPVGVAVVGAVGLGIAVRRSGRRGGTP</sequence>
<keyword evidence="2" id="KW-0732">Signal</keyword>
<dbReference type="Proteomes" id="UP000635726">
    <property type="component" value="Unassembled WGS sequence"/>
</dbReference>
<evidence type="ECO:0000313" key="4">
    <source>
        <dbReference type="Proteomes" id="UP000635726"/>
    </source>
</evidence>
<comment type="caution">
    <text evidence="3">The sequence shown here is derived from an EMBL/GenBank/DDBJ whole genome shotgun (WGS) entry which is preliminary data.</text>
</comment>
<keyword evidence="1" id="KW-0812">Transmembrane</keyword>
<dbReference type="AlphaFoldDB" id="A0A917P8U0"/>
<proteinExistence type="predicted"/>
<evidence type="ECO:0000256" key="1">
    <source>
        <dbReference type="SAM" id="Phobius"/>
    </source>
</evidence>
<reference evidence="3" key="1">
    <citation type="journal article" date="2014" name="Int. J. Syst. Evol. Microbiol.">
        <title>Complete genome sequence of Corynebacterium casei LMG S-19264T (=DSM 44701T), isolated from a smear-ripened cheese.</title>
        <authorList>
            <consortium name="US DOE Joint Genome Institute (JGI-PGF)"/>
            <person name="Walter F."/>
            <person name="Albersmeier A."/>
            <person name="Kalinowski J."/>
            <person name="Ruckert C."/>
        </authorList>
    </citation>
    <scope>NUCLEOTIDE SEQUENCE</scope>
    <source>
        <strain evidence="3">JCM 14371</strain>
    </source>
</reference>
<dbReference type="RefSeq" id="WP_188961037.1">
    <property type="nucleotide sequence ID" value="NZ_BMOE01000002.1"/>
</dbReference>
<evidence type="ECO:0000256" key="2">
    <source>
        <dbReference type="SAM" id="SignalP"/>
    </source>
</evidence>
<keyword evidence="1" id="KW-1133">Transmembrane helix</keyword>
<reference evidence="3" key="2">
    <citation type="submission" date="2020-09" db="EMBL/GenBank/DDBJ databases">
        <authorList>
            <person name="Sun Q."/>
            <person name="Ohkuma M."/>
        </authorList>
    </citation>
    <scope>NUCLEOTIDE SEQUENCE</scope>
    <source>
        <strain evidence="3">JCM 14371</strain>
    </source>
</reference>
<dbReference type="EMBL" id="BMOE01000002">
    <property type="protein sequence ID" value="GGJ66698.1"/>
    <property type="molecule type" value="Genomic_DNA"/>
</dbReference>
<organism evidence="3 4">
    <name type="scientific">Deinococcus aquiradiocola</name>
    <dbReference type="NCBI Taxonomy" id="393059"/>
    <lineage>
        <taxon>Bacteria</taxon>
        <taxon>Thermotogati</taxon>
        <taxon>Deinococcota</taxon>
        <taxon>Deinococci</taxon>
        <taxon>Deinococcales</taxon>
        <taxon>Deinococcaceae</taxon>
        <taxon>Deinococcus</taxon>
    </lineage>
</organism>
<accession>A0A917P8U0</accession>
<keyword evidence="4" id="KW-1185">Reference proteome</keyword>
<feature type="signal peptide" evidence="2">
    <location>
        <begin position="1"/>
        <end position="21"/>
    </location>
</feature>
<evidence type="ECO:0008006" key="5">
    <source>
        <dbReference type="Google" id="ProtNLM"/>
    </source>
</evidence>